<sequence>MPALLGGVTVLASDPDAQASFWQRLLGLERRGTTLLPGPAFPFPITFEATAEPLVLPSQTHLHLTSNASTQEETVARAVGLGASYVDVGQQPDEDHVVLADPEGNAFCVIEEGNQWLAGTPLLGELACDGTREVGVFWSAALGWPMVHDQDGETAIQQDPAGPKIAWGGPPLDERLGRNRVHLHLVADDPDDLDAEVERLVALGATLRTRGTDVELADPDGNEFHLRGSP</sequence>
<dbReference type="SUPFAM" id="SSF54593">
    <property type="entry name" value="Glyoxalase/Bleomycin resistance protein/Dihydroxybiphenyl dioxygenase"/>
    <property type="match status" value="2"/>
</dbReference>
<keyword evidence="3" id="KW-1185">Reference proteome</keyword>
<dbReference type="PANTHER" id="PTHR35908:SF1">
    <property type="entry name" value="CONSERVED PROTEIN"/>
    <property type="match status" value="1"/>
</dbReference>
<dbReference type="Gene3D" id="3.10.180.10">
    <property type="entry name" value="2,3-Dihydroxybiphenyl 1,2-Dioxygenase, domain 1"/>
    <property type="match status" value="2"/>
</dbReference>
<organism evidence="2 3">
    <name type="scientific">Nocardioides flavescens</name>
    <dbReference type="NCBI Taxonomy" id="2691959"/>
    <lineage>
        <taxon>Bacteria</taxon>
        <taxon>Bacillati</taxon>
        <taxon>Actinomycetota</taxon>
        <taxon>Actinomycetes</taxon>
        <taxon>Propionibacteriales</taxon>
        <taxon>Nocardioidaceae</taxon>
        <taxon>Nocardioides</taxon>
    </lineage>
</organism>
<dbReference type="Proteomes" id="UP000473325">
    <property type="component" value="Unassembled WGS sequence"/>
</dbReference>
<name>A0A6L7EVZ8_9ACTN</name>
<proteinExistence type="predicted"/>
<dbReference type="CDD" id="cd06587">
    <property type="entry name" value="VOC"/>
    <property type="match status" value="1"/>
</dbReference>
<comment type="caution">
    <text evidence="2">The sequence shown here is derived from an EMBL/GenBank/DDBJ whole genome shotgun (WGS) entry which is preliminary data.</text>
</comment>
<dbReference type="AlphaFoldDB" id="A0A6L7EVZ8"/>
<gene>
    <name evidence="2" type="ORF">GRQ65_19170</name>
</gene>
<protein>
    <submittedName>
        <fullName evidence="2">VOC family protein</fullName>
    </submittedName>
</protein>
<accession>A0A6L7EVZ8</accession>
<dbReference type="InterPro" id="IPR041581">
    <property type="entry name" value="Glyoxalase_6"/>
</dbReference>
<dbReference type="InterPro" id="IPR037523">
    <property type="entry name" value="VOC_core"/>
</dbReference>
<evidence type="ECO:0000313" key="2">
    <source>
        <dbReference type="EMBL" id="MXG91667.1"/>
    </source>
</evidence>
<dbReference type="Pfam" id="PF18029">
    <property type="entry name" value="Glyoxalase_6"/>
    <property type="match status" value="2"/>
</dbReference>
<evidence type="ECO:0000259" key="1">
    <source>
        <dbReference type="PROSITE" id="PS51819"/>
    </source>
</evidence>
<feature type="domain" description="VOC" evidence="1">
    <location>
        <begin position="4"/>
        <end position="112"/>
    </location>
</feature>
<evidence type="ECO:0000313" key="3">
    <source>
        <dbReference type="Proteomes" id="UP000473325"/>
    </source>
</evidence>
<dbReference type="RefSeq" id="WP_160879603.1">
    <property type="nucleotide sequence ID" value="NZ_WUEK01000014.1"/>
</dbReference>
<reference evidence="2 3" key="1">
    <citation type="submission" date="2019-12" db="EMBL/GenBank/DDBJ databases">
        <authorList>
            <person name="Kun Z."/>
        </authorList>
    </citation>
    <scope>NUCLEOTIDE SEQUENCE [LARGE SCALE GENOMIC DNA]</scope>
    <source>
        <strain evidence="2 3">YIM 123512</strain>
    </source>
</reference>
<dbReference type="PANTHER" id="PTHR35908">
    <property type="entry name" value="HYPOTHETICAL FUSION PROTEIN"/>
    <property type="match status" value="1"/>
</dbReference>
<dbReference type="EMBL" id="WUEK01000014">
    <property type="protein sequence ID" value="MXG91667.1"/>
    <property type="molecule type" value="Genomic_DNA"/>
</dbReference>
<dbReference type="InterPro" id="IPR029068">
    <property type="entry name" value="Glyas_Bleomycin-R_OHBP_Dase"/>
</dbReference>
<dbReference type="PROSITE" id="PS51819">
    <property type="entry name" value="VOC"/>
    <property type="match status" value="1"/>
</dbReference>